<keyword evidence="1" id="KW-0479">Metal-binding</keyword>
<dbReference type="EMBL" id="GL988046">
    <property type="protein sequence ID" value="EGS18275.1"/>
    <property type="molecule type" value="Genomic_DNA"/>
</dbReference>
<sequence length="310" mass="33711">MPTPDFNSPTLFPPFLSLPLTTTTIPPPGTEGSQAALTNFSSLKPHKIEYPDPSLQQHDYYLMATVLQNMTITKPTLILTDSTGQRFALVYADRVAPGPFAGPRGGGTVGPNVLDLGRKGFKAGSTTVVLKNAKRNVVVREGWDDQIERMRTGMGVDLGLGKGNEFKEEDEEEVEKAVGEGDDAKKEKDGGQQSQSQNNGNQNGGTTKRKRKQGSIRISKAEEDEVKIIPGKLEDVQRVGKYLREREQDEAKGNSCAQCGAQGGEDKSLKQCTGCRGVKYCGKECQTKAWNEGGHKADCKIIKAIKAIWP</sequence>
<dbReference type="InterPro" id="IPR002893">
    <property type="entry name" value="Znf_MYND"/>
</dbReference>
<proteinExistence type="predicted"/>
<name>G0SE98_CHATD</name>
<dbReference type="PROSITE" id="PS01360">
    <property type="entry name" value="ZF_MYND_1"/>
    <property type="match status" value="1"/>
</dbReference>
<evidence type="ECO:0000256" key="2">
    <source>
        <dbReference type="ARBA" id="ARBA00022771"/>
    </source>
</evidence>
<feature type="compositionally biased region" description="Basic and acidic residues" evidence="5">
    <location>
        <begin position="175"/>
        <end position="190"/>
    </location>
</feature>
<dbReference type="OrthoDB" id="5945798at2759"/>
<protein>
    <recommendedName>
        <fullName evidence="6">MYND-type domain-containing protein</fullName>
    </recommendedName>
</protein>
<feature type="domain" description="MYND-type" evidence="6">
    <location>
        <begin position="256"/>
        <end position="299"/>
    </location>
</feature>
<dbReference type="KEGG" id="cthr:CTHT_0062990"/>
<keyword evidence="8" id="KW-1185">Reference proteome</keyword>
<dbReference type="RefSeq" id="XP_006696606.1">
    <property type="nucleotide sequence ID" value="XM_006696543.1"/>
</dbReference>
<evidence type="ECO:0000256" key="1">
    <source>
        <dbReference type="ARBA" id="ARBA00022723"/>
    </source>
</evidence>
<evidence type="ECO:0000313" key="8">
    <source>
        <dbReference type="Proteomes" id="UP000008066"/>
    </source>
</evidence>
<gene>
    <name evidence="7" type="ORF">CTHT_0062990</name>
</gene>
<keyword evidence="3" id="KW-0862">Zinc</keyword>
<evidence type="ECO:0000259" key="6">
    <source>
        <dbReference type="PROSITE" id="PS50865"/>
    </source>
</evidence>
<evidence type="ECO:0000256" key="4">
    <source>
        <dbReference type="PROSITE-ProRule" id="PRU00134"/>
    </source>
</evidence>
<evidence type="ECO:0000256" key="5">
    <source>
        <dbReference type="SAM" id="MobiDB-lite"/>
    </source>
</evidence>
<dbReference type="SUPFAM" id="SSF144232">
    <property type="entry name" value="HIT/MYND zinc finger-like"/>
    <property type="match status" value="1"/>
</dbReference>
<keyword evidence="2 4" id="KW-0863">Zinc-finger</keyword>
<feature type="region of interest" description="Disordered" evidence="5">
    <location>
        <begin position="155"/>
        <end position="219"/>
    </location>
</feature>
<reference evidence="7 8" key="1">
    <citation type="journal article" date="2011" name="Cell">
        <title>Insight into structure and assembly of the nuclear pore complex by utilizing the genome of a eukaryotic thermophile.</title>
        <authorList>
            <person name="Amlacher S."/>
            <person name="Sarges P."/>
            <person name="Flemming D."/>
            <person name="van Noort V."/>
            <person name="Kunze R."/>
            <person name="Devos D.P."/>
            <person name="Arumugam M."/>
            <person name="Bork P."/>
            <person name="Hurt E."/>
        </authorList>
    </citation>
    <scope>NUCLEOTIDE SEQUENCE [LARGE SCALE GENOMIC DNA]</scope>
    <source>
        <strain evidence="8">DSM 1495 / CBS 144.50 / IMI 039719</strain>
    </source>
</reference>
<dbReference type="HOGENOM" id="CLU_076139_0_0_1"/>
<dbReference type="GeneID" id="18260337"/>
<dbReference type="Proteomes" id="UP000008066">
    <property type="component" value="Unassembled WGS sequence"/>
</dbReference>
<feature type="compositionally biased region" description="Low complexity" evidence="5">
    <location>
        <begin position="191"/>
        <end position="205"/>
    </location>
</feature>
<dbReference type="PROSITE" id="PS50865">
    <property type="entry name" value="ZF_MYND_2"/>
    <property type="match status" value="1"/>
</dbReference>
<evidence type="ECO:0000313" key="7">
    <source>
        <dbReference type="EMBL" id="EGS18275.1"/>
    </source>
</evidence>
<dbReference type="Gene3D" id="6.10.140.2220">
    <property type="match status" value="1"/>
</dbReference>
<dbReference type="AlphaFoldDB" id="G0SE98"/>
<dbReference type="OMA" id="ECQVKGW"/>
<organism evidence="8">
    <name type="scientific">Chaetomium thermophilum (strain DSM 1495 / CBS 144.50 / IMI 039719)</name>
    <name type="common">Thermochaetoides thermophila</name>
    <dbReference type="NCBI Taxonomy" id="759272"/>
    <lineage>
        <taxon>Eukaryota</taxon>
        <taxon>Fungi</taxon>
        <taxon>Dikarya</taxon>
        <taxon>Ascomycota</taxon>
        <taxon>Pezizomycotina</taxon>
        <taxon>Sordariomycetes</taxon>
        <taxon>Sordariomycetidae</taxon>
        <taxon>Sordariales</taxon>
        <taxon>Chaetomiaceae</taxon>
        <taxon>Thermochaetoides</taxon>
    </lineage>
</organism>
<dbReference type="eggNOG" id="ENOG502QR5D">
    <property type="taxonomic scope" value="Eukaryota"/>
</dbReference>
<dbReference type="Pfam" id="PF01753">
    <property type="entry name" value="zf-MYND"/>
    <property type="match status" value="1"/>
</dbReference>
<evidence type="ECO:0000256" key="3">
    <source>
        <dbReference type="ARBA" id="ARBA00022833"/>
    </source>
</evidence>
<dbReference type="GO" id="GO:0008270">
    <property type="term" value="F:zinc ion binding"/>
    <property type="evidence" value="ECO:0007669"/>
    <property type="project" value="UniProtKB-KW"/>
</dbReference>
<accession>G0SE98</accession>